<dbReference type="AlphaFoldDB" id="A0A9D2ZU03"/>
<reference evidence="1" key="2">
    <citation type="submission" date="2021-04" db="EMBL/GenBank/DDBJ databases">
        <authorList>
            <person name="Gilroy R."/>
        </authorList>
    </citation>
    <scope>NUCLEOTIDE SEQUENCE</scope>
    <source>
        <strain evidence="1">MalCec1-1739</strain>
    </source>
</reference>
<organism evidence="1 2">
    <name type="scientific">Candidatus Avibacteroides avistercoris</name>
    <dbReference type="NCBI Taxonomy" id="2840690"/>
    <lineage>
        <taxon>Bacteria</taxon>
        <taxon>Pseudomonadati</taxon>
        <taxon>Bacteroidota</taxon>
        <taxon>Bacteroidia</taxon>
        <taxon>Bacteroidales</taxon>
        <taxon>Bacteroidaceae</taxon>
        <taxon>Bacteroidaceae incertae sedis</taxon>
        <taxon>Candidatus Avibacteroides</taxon>
    </lineage>
</organism>
<dbReference type="EMBL" id="DWUP01000053">
    <property type="protein sequence ID" value="HJD52597.1"/>
    <property type="molecule type" value="Genomic_DNA"/>
</dbReference>
<accession>A0A9D2ZU03</accession>
<name>A0A9D2ZU03_9BACT</name>
<reference evidence="1" key="1">
    <citation type="journal article" date="2021" name="PeerJ">
        <title>Extensive microbial diversity within the chicken gut microbiome revealed by metagenomics and culture.</title>
        <authorList>
            <person name="Gilroy R."/>
            <person name="Ravi A."/>
            <person name="Getino M."/>
            <person name="Pursley I."/>
            <person name="Horton D.L."/>
            <person name="Alikhan N.F."/>
            <person name="Baker D."/>
            <person name="Gharbi K."/>
            <person name="Hall N."/>
            <person name="Watson M."/>
            <person name="Adriaenssens E.M."/>
            <person name="Foster-Nyarko E."/>
            <person name="Jarju S."/>
            <person name="Secka A."/>
            <person name="Antonio M."/>
            <person name="Oren A."/>
            <person name="Chaudhuri R.R."/>
            <person name="La Ragione R."/>
            <person name="Hildebrand F."/>
            <person name="Pallen M.J."/>
        </authorList>
    </citation>
    <scope>NUCLEOTIDE SEQUENCE</scope>
    <source>
        <strain evidence="1">MalCec1-1739</strain>
    </source>
</reference>
<evidence type="ECO:0000313" key="1">
    <source>
        <dbReference type="EMBL" id="HJD52597.1"/>
    </source>
</evidence>
<proteinExistence type="predicted"/>
<protein>
    <recommendedName>
        <fullName evidence="3">DUF4325 domain-containing protein</fullName>
    </recommendedName>
</protein>
<evidence type="ECO:0008006" key="3">
    <source>
        <dbReference type="Google" id="ProtNLM"/>
    </source>
</evidence>
<gene>
    <name evidence="1" type="ORF">IAA93_02555</name>
</gene>
<comment type="caution">
    <text evidence="1">The sequence shown here is derived from an EMBL/GenBank/DDBJ whole genome shotgun (WGS) entry which is preliminary data.</text>
</comment>
<dbReference type="Proteomes" id="UP000787625">
    <property type="component" value="Unassembled WGS sequence"/>
</dbReference>
<sequence>MEYKKTIIDIAALIGTDIRSRANANIIRAAIDGLDGAVLDLSGVEFVSRSFADELYNIITDNPTVKTEGAHGIVASMLAAVEQGRSKPRHRERDDAEVVDAHDMDNLAHLLMST</sequence>
<evidence type="ECO:0000313" key="2">
    <source>
        <dbReference type="Proteomes" id="UP000787625"/>
    </source>
</evidence>